<feature type="transmembrane region" description="Helical" evidence="1">
    <location>
        <begin position="159"/>
        <end position="179"/>
    </location>
</feature>
<dbReference type="RefSeq" id="WP_348738697.1">
    <property type="nucleotide sequence ID" value="NZ_CAXJRC010000022.1"/>
</dbReference>
<accession>A0ABP1FDQ9</accession>
<feature type="transmembrane region" description="Helical" evidence="1">
    <location>
        <begin position="94"/>
        <end position="113"/>
    </location>
</feature>
<evidence type="ECO:0000313" key="3">
    <source>
        <dbReference type="Proteomes" id="UP001497602"/>
    </source>
</evidence>
<protein>
    <submittedName>
        <fullName evidence="2">Uncharacterized protein</fullName>
    </submittedName>
</protein>
<proteinExistence type="predicted"/>
<reference evidence="2 3" key="1">
    <citation type="submission" date="2024-05" db="EMBL/GenBank/DDBJ databases">
        <authorList>
            <person name="Duchaud E."/>
        </authorList>
    </citation>
    <scope>NUCLEOTIDE SEQUENCE [LARGE SCALE GENOMIC DNA]</scope>
    <source>
        <strain evidence="2">Ena-SAMPLE-TAB-13-05-2024-13:56:06:370-140305</strain>
    </source>
</reference>
<feature type="transmembrane region" description="Helical" evidence="1">
    <location>
        <begin position="191"/>
        <end position="214"/>
    </location>
</feature>
<keyword evidence="1" id="KW-1133">Transmembrane helix</keyword>
<gene>
    <name evidence="2" type="ORF">T190115A13A_20311</name>
</gene>
<comment type="caution">
    <text evidence="2">The sequence shown here is derived from an EMBL/GenBank/DDBJ whole genome shotgun (WGS) entry which is preliminary data.</text>
</comment>
<keyword evidence="1" id="KW-0472">Membrane</keyword>
<evidence type="ECO:0000313" key="2">
    <source>
        <dbReference type="EMBL" id="CAL2107031.1"/>
    </source>
</evidence>
<dbReference type="EMBL" id="CAXJRC010000022">
    <property type="protein sequence ID" value="CAL2107031.1"/>
    <property type="molecule type" value="Genomic_DNA"/>
</dbReference>
<evidence type="ECO:0000256" key="1">
    <source>
        <dbReference type="SAM" id="Phobius"/>
    </source>
</evidence>
<name>A0ABP1FDQ9_9FLAO</name>
<sequence>MELTDKQIQELYDFTQKHYVEHYDVQSELVDHLANDIERIWGKQPDLPFEIAKNISFKKFGVYGFMDVVEEKQKQLSKKYFSVILQYTKEWFTLPRMIFSLVVFYLLFTIQIFSQAYAIYTTIYLLIAIIEIRYIYLFKKRIQKKAIQTGKKWMFEDTLLTQGIGNVAFLFFSILNFVIPLDHDFTSINTLGRFIIALLLTLSCLTGYICLLVIPKNTQFILKKHYPEYQ</sequence>
<feature type="transmembrane region" description="Helical" evidence="1">
    <location>
        <begin position="119"/>
        <end position="138"/>
    </location>
</feature>
<keyword evidence="3" id="KW-1185">Reference proteome</keyword>
<organism evidence="2 3">
    <name type="scientific">Tenacibaculum vairaonense</name>
    <dbReference type="NCBI Taxonomy" id="3137860"/>
    <lineage>
        <taxon>Bacteria</taxon>
        <taxon>Pseudomonadati</taxon>
        <taxon>Bacteroidota</taxon>
        <taxon>Flavobacteriia</taxon>
        <taxon>Flavobacteriales</taxon>
        <taxon>Flavobacteriaceae</taxon>
        <taxon>Tenacibaculum</taxon>
    </lineage>
</organism>
<keyword evidence="1" id="KW-0812">Transmembrane</keyword>
<dbReference type="Proteomes" id="UP001497602">
    <property type="component" value="Unassembled WGS sequence"/>
</dbReference>